<dbReference type="PANTHER" id="PTHR45920">
    <property type="entry name" value="FORMIN HOMOLOGY 2 DOMAIN CONTAINING, ISOFORM I"/>
    <property type="match status" value="1"/>
</dbReference>
<dbReference type="GO" id="GO:0045214">
    <property type="term" value="P:sarcomere organization"/>
    <property type="evidence" value="ECO:0007669"/>
    <property type="project" value="TreeGrafter"/>
</dbReference>
<accession>A0A5A9N1S6</accession>
<dbReference type="GO" id="GO:0030866">
    <property type="term" value="P:cortical actin cytoskeleton organization"/>
    <property type="evidence" value="ECO:0007669"/>
    <property type="project" value="TreeGrafter"/>
</dbReference>
<evidence type="ECO:0000313" key="2">
    <source>
        <dbReference type="EMBL" id="KAA0703065.1"/>
    </source>
</evidence>
<gene>
    <name evidence="2" type="ORF">E1301_Tti010827</name>
</gene>
<dbReference type="InterPro" id="IPR041387">
    <property type="entry name" value="FHOD1_GBD_N"/>
</dbReference>
<comment type="caution">
    <text evidence="2">The sequence shown here is derived from an EMBL/GenBank/DDBJ whole genome shotgun (WGS) entry which is preliminary data.</text>
</comment>
<protein>
    <submittedName>
        <fullName evidence="2">FH1/FH2 domain-containing protein 3</fullName>
    </submittedName>
</protein>
<name>A0A5A9N1S6_9TELE</name>
<dbReference type="GO" id="GO:0005737">
    <property type="term" value="C:cytoplasm"/>
    <property type="evidence" value="ECO:0007669"/>
    <property type="project" value="TreeGrafter"/>
</dbReference>
<dbReference type="Pfam" id="PF18382">
    <property type="entry name" value="Formin_GBD_N"/>
    <property type="match status" value="2"/>
</dbReference>
<sequence>MNFLVHIPSRFNLTSATRSRQNACSCIRTFAAVAAFEFEPEGVPQSRSRHPVPSAAAVCLSTLTVRYALRRSSRTVQFLDDTDPFNSTNFPEPTRPPHFTFREDIPLINQIAGVHRLLKAPHKMIQTIHLADKVVQAFAHCAAFFSSQAERLASRLKPVTGDARVKLLDDCALQLSHNGSYLDLESTLAEQRDELEGFQLDGGFYNAFTSCYTGAKCKPNLITCILLGIHETFQSKAIRKTLKSYRTCSFISSTYQRPSVTARSSASP</sequence>
<feature type="domain" description="FHOD1 N-terminal GTPase-binding" evidence="1">
    <location>
        <begin position="168"/>
        <end position="199"/>
    </location>
</feature>
<dbReference type="Proteomes" id="UP000324632">
    <property type="component" value="Chromosome 24"/>
</dbReference>
<dbReference type="Gene3D" id="1.25.10.10">
    <property type="entry name" value="Leucine-rich Repeat Variant"/>
    <property type="match status" value="1"/>
</dbReference>
<reference evidence="2 3" key="1">
    <citation type="journal article" date="2019" name="Mol. Ecol. Resour.">
        <title>Chromosome-level genome assembly of Triplophysa tibetana, a fish adapted to the harsh high-altitude environment of the Tibetan Plateau.</title>
        <authorList>
            <person name="Yang X."/>
            <person name="Liu H."/>
            <person name="Ma Z."/>
            <person name="Zou Y."/>
            <person name="Zou M."/>
            <person name="Mao Y."/>
            <person name="Li X."/>
            <person name="Wang H."/>
            <person name="Chen T."/>
            <person name="Wang W."/>
            <person name="Yang R."/>
        </authorList>
    </citation>
    <scope>NUCLEOTIDE SEQUENCE [LARGE SCALE GENOMIC DNA]</scope>
    <source>
        <strain evidence="2">TTIB1903HZAU</strain>
        <tissue evidence="2">Muscle</tissue>
    </source>
</reference>
<dbReference type="EMBL" id="SOYY01000024">
    <property type="protein sequence ID" value="KAA0703065.1"/>
    <property type="molecule type" value="Genomic_DNA"/>
</dbReference>
<dbReference type="GO" id="GO:0055003">
    <property type="term" value="P:cardiac myofibril assembly"/>
    <property type="evidence" value="ECO:0007669"/>
    <property type="project" value="TreeGrafter"/>
</dbReference>
<proteinExistence type="predicted"/>
<dbReference type="PANTHER" id="PTHR45920:SF3">
    <property type="entry name" value="FH1_FH2 DOMAIN-CONTAINING PROTEIN 3"/>
    <property type="match status" value="1"/>
</dbReference>
<dbReference type="GO" id="GO:0051015">
    <property type="term" value="F:actin filament binding"/>
    <property type="evidence" value="ECO:0007669"/>
    <property type="project" value="TreeGrafter"/>
</dbReference>
<keyword evidence="3" id="KW-1185">Reference proteome</keyword>
<dbReference type="GO" id="GO:0005856">
    <property type="term" value="C:cytoskeleton"/>
    <property type="evidence" value="ECO:0007669"/>
    <property type="project" value="TreeGrafter"/>
</dbReference>
<dbReference type="InterPro" id="IPR011989">
    <property type="entry name" value="ARM-like"/>
</dbReference>
<feature type="domain" description="FHOD1 N-terminal GTPase-binding" evidence="1">
    <location>
        <begin position="76"/>
        <end position="126"/>
    </location>
</feature>
<evidence type="ECO:0000313" key="3">
    <source>
        <dbReference type="Proteomes" id="UP000324632"/>
    </source>
</evidence>
<organism evidence="2 3">
    <name type="scientific">Triplophysa tibetana</name>
    <dbReference type="NCBI Taxonomy" id="1572043"/>
    <lineage>
        <taxon>Eukaryota</taxon>
        <taxon>Metazoa</taxon>
        <taxon>Chordata</taxon>
        <taxon>Craniata</taxon>
        <taxon>Vertebrata</taxon>
        <taxon>Euteleostomi</taxon>
        <taxon>Actinopterygii</taxon>
        <taxon>Neopterygii</taxon>
        <taxon>Teleostei</taxon>
        <taxon>Ostariophysi</taxon>
        <taxon>Cypriniformes</taxon>
        <taxon>Nemacheilidae</taxon>
        <taxon>Triplophysa</taxon>
    </lineage>
</organism>
<dbReference type="AlphaFoldDB" id="A0A5A9N1S6"/>
<evidence type="ECO:0000259" key="1">
    <source>
        <dbReference type="Pfam" id="PF18382"/>
    </source>
</evidence>